<reference evidence="1 2" key="1">
    <citation type="submission" date="2019-06" db="EMBL/GenBank/DDBJ databases">
        <title>Metagenome assembled Genome of Spiribacter salinus SL48-SHIP from the microbial mat of Salt Lake 48 (Novosibirsk region, Russia).</title>
        <authorList>
            <person name="Shipova A."/>
            <person name="Rozanov A.S."/>
            <person name="Bryanskaya A.V."/>
            <person name="Peltek S.E."/>
        </authorList>
    </citation>
    <scope>NUCLEOTIDE SEQUENCE [LARGE SCALE GENOMIC DNA]</scope>
    <source>
        <strain evidence="1">SL48-SHIP-2</strain>
    </source>
</reference>
<proteinExistence type="predicted"/>
<feature type="non-terminal residue" evidence="1">
    <location>
        <position position="1"/>
    </location>
</feature>
<organism evidence="1 2">
    <name type="scientific">Spiribacter salinus</name>
    <dbReference type="NCBI Taxonomy" id="1335746"/>
    <lineage>
        <taxon>Bacteria</taxon>
        <taxon>Pseudomonadati</taxon>
        <taxon>Pseudomonadota</taxon>
        <taxon>Gammaproteobacteria</taxon>
        <taxon>Chromatiales</taxon>
        <taxon>Ectothiorhodospiraceae</taxon>
        <taxon>Spiribacter</taxon>
    </lineage>
</organism>
<comment type="caution">
    <text evidence="1">The sequence shown here is derived from an EMBL/GenBank/DDBJ whole genome shotgun (WGS) entry which is preliminary data.</text>
</comment>
<evidence type="ECO:0000313" key="2">
    <source>
        <dbReference type="Proteomes" id="UP000315400"/>
    </source>
</evidence>
<protein>
    <submittedName>
        <fullName evidence="1">Integrase</fullName>
    </submittedName>
</protein>
<dbReference type="EMBL" id="VIFK01000713">
    <property type="protein sequence ID" value="TQE90691.1"/>
    <property type="molecule type" value="Genomic_DNA"/>
</dbReference>
<name>A0A540V1U3_9GAMM</name>
<dbReference type="AlphaFoldDB" id="A0A540V1U3"/>
<sequence length="84" mass="9242">KRMGVDAVPHGFRSSFKDWARNRTAFADEVSELALAHVSTDATRAAYARDELLPQRAKLMQAWAKFLREGEPAGEVVGIGDAAR</sequence>
<gene>
    <name evidence="1" type="ORF">FKY71_20365</name>
</gene>
<accession>A0A540V1U3</accession>
<evidence type="ECO:0000313" key="1">
    <source>
        <dbReference type="EMBL" id="TQE90691.1"/>
    </source>
</evidence>
<dbReference type="Proteomes" id="UP000315400">
    <property type="component" value="Unassembled WGS sequence"/>
</dbReference>